<proteinExistence type="predicted"/>
<dbReference type="AlphaFoldDB" id="A0A927R7H8"/>
<evidence type="ECO:0000313" key="2">
    <source>
        <dbReference type="Proteomes" id="UP000638648"/>
    </source>
</evidence>
<gene>
    <name evidence="1" type="ORF">HEB94_002445</name>
</gene>
<reference evidence="1" key="1">
    <citation type="submission" date="2020-10" db="EMBL/GenBank/DDBJ databases">
        <title>Sequencing the genomes of 1000 actinobacteria strains.</title>
        <authorList>
            <person name="Klenk H.-P."/>
        </authorList>
    </citation>
    <scope>NUCLEOTIDE SEQUENCE</scope>
    <source>
        <strain evidence="1">DSM 45354</strain>
    </source>
</reference>
<dbReference type="RefSeq" id="WP_192749908.1">
    <property type="nucleotide sequence ID" value="NZ_BAABJL010000187.1"/>
</dbReference>
<evidence type="ECO:0008006" key="3">
    <source>
        <dbReference type="Google" id="ProtNLM"/>
    </source>
</evidence>
<dbReference type="EMBL" id="JADBEM010000001">
    <property type="protein sequence ID" value="MBE1605597.1"/>
    <property type="molecule type" value="Genomic_DNA"/>
</dbReference>
<organism evidence="1 2">
    <name type="scientific">Actinopolymorpha pittospori</name>
    <dbReference type="NCBI Taxonomy" id="648752"/>
    <lineage>
        <taxon>Bacteria</taxon>
        <taxon>Bacillati</taxon>
        <taxon>Actinomycetota</taxon>
        <taxon>Actinomycetes</taxon>
        <taxon>Propionibacteriales</taxon>
        <taxon>Actinopolymorphaceae</taxon>
        <taxon>Actinopolymorpha</taxon>
    </lineage>
</organism>
<evidence type="ECO:0000313" key="1">
    <source>
        <dbReference type="EMBL" id="MBE1605597.1"/>
    </source>
</evidence>
<name>A0A927R7H8_9ACTN</name>
<comment type="caution">
    <text evidence="1">The sequence shown here is derived from an EMBL/GenBank/DDBJ whole genome shotgun (WGS) entry which is preliminary data.</text>
</comment>
<accession>A0A927R7H8</accession>
<sequence>MQEQWQIGDEPGPIQASTVVELIERRVSQGTMMTWLESSLGRTIAFVSNGSRAMVMLLEHNDGDPGEHAIDPEGIGSSDGFVLENGQLDEYPDRDTVPMCEALRIVTHLVAEGVPPGDASWQVDR</sequence>
<dbReference type="Proteomes" id="UP000638648">
    <property type="component" value="Unassembled WGS sequence"/>
</dbReference>
<keyword evidence="2" id="KW-1185">Reference proteome</keyword>
<protein>
    <recommendedName>
        <fullName evidence="3">Immunity protein Imm1</fullName>
    </recommendedName>
</protein>